<protein>
    <recommendedName>
        <fullName evidence="1">Piwi domain-containing protein</fullName>
    </recommendedName>
</protein>
<evidence type="ECO:0000313" key="2">
    <source>
        <dbReference type="EMBL" id="KAK8738702.1"/>
    </source>
</evidence>
<dbReference type="PANTHER" id="PTHR22891">
    <property type="entry name" value="EUKARYOTIC TRANSLATION INITIATION FACTOR 2C"/>
    <property type="match status" value="1"/>
</dbReference>
<dbReference type="Proteomes" id="UP001445076">
    <property type="component" value="Unassembled WGS sequence"/>
</dbReference>
<sequence length="142" mass="16508">MFRENIPWDNLRRVSCKEVRALQRACVDIEPGGNYRPGITYIVAQKSHNTRFFWEEKEGEGEVSNVPPGTVVDTHITHHKYREFYLTSHPPNEASTSRPTHYQVMYDDNNLTMDQLETLTHAMCHLDARFPHSVSMPMPSTY</sequence>
<dbReference type="AlphaFoldDB" id="A0AAW0XGR5"/>
<dbReference type="SUPFAM" id="SSF53098">
    <property type="entry name" value="Ribonuclease H-like"/>
    <property type="match status" value="1"/>
</dbReference>
<evidence type="ECO:0000259" key="1">
    <source>
        <dbReference type="PROSITE" id="PS50822"/>
    </source>
</evidence>
<comment type="caution">
    <text evidence="2">The sequence shown here is derived from an EMBL/GenBank/DDBJ whole genome shotgun (WGS) entry which is preliminary data.</text>
</comment>
<dbReference type="Gene3D" id="3.30.420.10">
    <property type="entry name" value="Ribonuclease H-like superfamily/Ribonuclease H"/>
    <property type="match status" value="1"/>
</dbReference>
<feature type="non-terminal residue" evidence="2">
    <location>
        <position position="142"/>
    </location>
</feature>
<name>A0AAW0XGR5_CHEQU</name>
<dbReference type="PROSITE" id="PS50822">
    <property type="entry name" value="PIWI"/>
    <property type="match status" value="1"/>
</dbReference>
<keyword evidence="3" id="KW-1185">Reference proteome</keyword>
<dbReference type="InterPro" id="IPR012337">
    <property type="entry name" value="RNaseH-like_sf"/>
</dbReference>
<accession>A0AAW0XGR5</accession>
<dbReference type="Pfam" id="PF02171">
    <property type="entry name" value="Piwi"/>
    <property type="match status" value="1"/>
</dbReference>
<dbReference type="InterPro" id="IPR003165">
    <property type="entry name" value="Piwi"/>
</dbReference>
<dbReference type="GO" id="GO:0003676">
    <property type="term" value="F:nucleic acid binding"/>
    <property type="evidence" value="ECO:0007669"/>
    <property type="project" value="InterPro"/>
</dbReference>
<evidence type="ECO:0000313" key="3">
    <source>
        <dbReference type="Proteomes" id="UP001445076"/>
    </source>
</evidence>
<reference evidence="2 3" key="1">
    <citation type="journal article" date="2024" name="BMC Genomics">
        <title>Genome assembly of redclaw crayfish (Cherax quadricarinatus) provides insights into its immune adaptation and hypoxia tolerance.</title>
        <authorList>
            <person name="Liu Z."/>
            <person name="Zheng J."/>
            <person name="Li H."/>
            <person name="Fang K."/>
            <person name="Wang S."/>
            <person name="He J."/>
            <person name="Zhou D."/>
            <person name="Weng S."/>
            <person name="Chi M."/>
            <person name="Gu Z."/>
            <person name="He J."/>
            <person name="Li F."/>
            <person name="Wang M."/>
        </authorList>
    </citation>
    <scope>NUCLEOTIDE SEQUENCE [LARGE SCALE GENOMIC DNA]</scope>
    <source>
        <strain evidence="2">ZL_2023a</strain>
    </source>
</reference>
<feature type="domain" description="Piwi" evidence="1">
    <location>
        <begin position="1"/>
        <end position="142"/>
    </location>
</feature>
<dbReference type="SMART" id="SM00950">
    <property type="entry name" value="Piwi"/>
    <property type="match status" value="1"/>
</dbReference>
<organism evidence="2 3">
    <name type="scientific">Cherax quadricarinatus</name>
    <name type="common">Australian red claw crayfish</name>
    <dbReference type="NCBI Taxonomy" id="27406"/>
    <lineage>
        <taxon>Eukaryota</taxon>
        <taxon>Metazoa</taxon>
        <taxon>Ecdysozoa</taxon>
        <taxon>Arthropoda</taxon>
        <taxon>Crustacea</taxon>
        <taxon>Multicrustacea</taxon>
        <taxon>Malacostraca</taxon>
        <taxon>Eumalacostraca</taxon>
        <taxon>Eucarida</taxon>
        <taxon>Decapoda</taxon>
        <taxon>Pleocyemata</taxon>
        <taxon>Astacidea</taxon>
        <taxon>Parastacoidea</taxon>
        <taxon>Parastacidae</taxon>
        <taxon>Cherax</taxon>
    </lineage>
</organism>
<dbReference type="EMBL" id="JARKIK010000039">
    <property type="protein sequence ID" value="KAK8738702.1"/>
    <property type="molecule type" value="Genomic_DNA"/>
</dbReference>
<dbReference type="InterPro" id="IPR036397">
    <property type="entry name" value="RNaseH_sf"/>
</dbReference>
<proteinExistence type="predicted"/>
<gene>
    <name evidence="2" type="ORF">OTU49_004023</name>
</gene>